<dbReference type="SUPFAM" id="SSF53474">
    <property type="entry name" value="alpha/beta-Hydrolases"/>
    <property type="match status" value="1"/>
</dbReference>
<dbReference type="eggNOG" id="KOG1515">
    <property type="taxonomic scope" value="Eukaryota"/>
</dbReference>
<dbReference type="GO" id="GO:0016787">
    <property type="term" value="F:hydrolase activity"/>
    <property type="evidence" value="ECO:0007669"/>
    <property type="project" value="UniProtKB-KW"/>
</dbReference>
<sequence length="368" mass="40180">MSPITSIPGKYIWATGAVLLNFAKFPILSVYYLPKYTRPHPEWTVFQSVMNNLMNSFLYHTAFVQSVTRLDLTPGSLGDRFVAIQPGPDQIYVKSLGSDPGIKPLPTGGIWFPTAVDKNPASRSGKPILLHFHPGGYVMGDVRMDGSFAAGLMTERIGSHSFWSLYRLASNPHGKFPAALQDALAAYHYLLKDLSIPASQIVLSGDSAGGHIVICMLRYLAEHGDAVGLPAPKGALLFSPATNLAAATNPKSLEENHNYQTDYLDPLFISWGASRFVNNDPAAAPYMNPLKKPFKSPCPIWVYCGGCEVFYDDVTEFVAKMESVTGNNVTYRVEKLANHDIFFAGNLMGWKAEAEKIADEAGAWVAGL</sequence>
<evidence type="ECO:0000259" key="4">
    <source>
        <dbReference type="Pfam" id="PF07859"/>
    </source>
</evidence>
<protein>
    <recommendedName>
        <fullName evidence="4">Alpha/beta hydrolase fold-3 domain-containing protein</fullName>
    </recommendedName>
</protein>
<dbReference type="KEGG" id="pfy:PFICI_04877"/>
<dbReference type="InterPro" id="IPR013094">
    <property type="entry name" value="AB_hydrolase_3"/>
</dbReference>
<keyword evidence="6" id="KW-1185">Reference proteome</keyword>
<dbReference type="Pfam" id="PF07859">
    <property type="entry name" value="Abhydrolase_3"/>
    <property type="match status" value="1"/>
</dbReference>
<evidence type="ECO:0000256" key="3">
    <source>
        <dbReference type="PROSITE-ProRule" id="PRU10038"/>
    </source>
</evidence>
<reference evidence="6" key="1">
    <citation type="journal article" date="2015" name="BMC Genomics">
        <title>Genomic and transcriptomic analysis of the endophytic fungus Pestalotiopsis fici reveals its lifestyle and high potential for synthesis of natural products.</title>
        <authorList>
            <person name="Wang X."/>
            <person name="Zhang X."/>
            <person name="Liu L."/>
            <person name="Xiang M."/>
            <person name="Wang W."/>
            <person name="Sun X."/>
            <person name="Che Y."/>
            <person name="Guo L."/>
            <person name="Liu G."/>
            <person name="Guo L."/>
            <person name="Wang C."/>
            <person name="Yin W.B."/>
            <person name="Stadler M."/>
            <person name="Zhang X."/>
            <person name="Liu X."/>
        </authorList>
    </citation>
    <scope>NUCLEOTIDE SEQUENCE [LARGE SCALE GENOMIC DNA]</scope>
    <source>
        <strain evidence="6">W106-1 / CGMCC3.15140</strain>
    </source>
</reference>
<dbReference type="GeneID" id="19269890"/>
<evidence type="ECO:0000256" key="2">
    <source>
        <dbReference type="ARBA" id="ARBA00022801"/>
    </source>
</evidence>
<feature type="active site" evidence="3">
    <location>
        <position position="207"/>
    </location>
</feature>
<proteinExistence type="inferred from homology"/>
<dbReference type="Gene3D" id="3.40.50.1820">
    <property type="entry name" value="alpha/beta hydrolase"/>
    <property type="match status" value="1"/>
</dbReference>
<evidence type="ECO:0000313" key="6">
    <source>
        <dbReference type="Proteomes" id="UP000030651"/>
    </source>
</evidence>
<organism evidence="5 6">
    <name type="scientific">Pestalotiopsis fici (strain W106-1 / CGMCC3.15140)</name>
    <dbReference type="NCBI Taxonomy" id="1229662"/>
    <lineage>
        <taxon>Eukaryota</taxon>
        <taxon>Fungi</taxon>
        <taxon>Dikarya</taxon>
        <taxon>Ascomycota</taxon>
        <taxon>Pezizomycotina</taxon>
        <taxon>Sordariomycetes</taxon>
        <taxon>Xylariomycetidae</taxon>
        <taxon>Amphisphaeriales</taxon>
        <taxon>Sporocadaceae</taxon>
        <taxon>Pestalotiopsis</taxon>
    </lineage>
</organism>
<feature type="domain" description="Alpha/beta hydrolase fold-3" evidence="4">
    <location>
        <begin position="129"/>
        <end position="341"/>
    </location>
</feature>
<dbReference type="HOGENOM" id="CLU_019364_0_0_1"/>
<dbReference type="OrthoDB" id="2152029at2759"/>
<name>W3XCT9_PESFW</name>
<evidence type="ECO:0000256" key="1">
    <source>
        <dbReference type="ARBA" id="ARBA00010515"/>
    </source>
</evidence>
<accession>W3XCT9</accession>
<dbReference type="FunCoup" id="W3XCT9">
    <property type="interactions" value="16"/>
</dbReference>
<dbReference type="EMBL" id="KI912111">
    <property type="protein sequence ID" value="ETS83001.1"/>
    <property type="molecule type" value="Genomic_DNA"/>
</dbReference>
<dbReference type="PROSITE" id="PS01174">
    <property type="entry name" value="LIPASE_GDXG_SER"/>
    <property type="match status" value="1"/>
</dbReference>
<gene>
    <name evidence="5" type="ORF">PFICI_04877</name>
</gene>
<dbReference type="OMA" id="VEYHEFP"/>
<keyword evidence="2" id="KW-0378">Hydrolase</keyword>
<dbReference type="AlphaFoldDB" id="W3XCT9"/>
<comment type="similarity">
    <text evidence="1">Belongs to the 'GDXG' lipolytic enzyme family.</text>
</comment>
<dbReference type="InterPro" id="IPR033140">
    <property type="entry name" value="Lipase_GDXG_put_SER_AS"/>
</dbReference>
<dbReference type="Proteomes" id="UP000030651">
    <property type="component" value="Unassembled WGS sequence"/>
</dbReference>
<dbReference type="InterPro" id="IPR050300">
    <property type="entry name" value="GDXG_lipolytic_enzyme"/>
</dbReference>
<dbReference type="PANTHER" id="PTHR48081:SF8">
    <property type="entry name" value="ALPHA_BETA HYDROLASE FOLD-3 DOMAIN-CONTAINING PROTEIN-RELATED"/>
    <property type="match status" value="1"/>
</dbReference>
<dbReference type="RefSeq" id="XP_007831649.1">
    <property type="nucleotide sequence ID" value="XM_007833458.1"/>
</dbReference>
<dbReference type="PANTHER" id="PTHR48081">
    <property type="entry name" value="AB HYDROLASE SUPERFAMILY PROTEIN C4A8.06C"/>
    <property type="match status" value="1"/>
</dbReference>
<dbReference type="InParanoid" id="W3XCT9"/>
<dbReference type="InterPro" id="IPR029058">
    <property type="entry name" value="AB_hydrolase_fold"/>
</dbReference>
<evidence type="ECO:0000313" key="5">
    <source>
        <dbReference type="EMBL" id="ETS83001.1"/>
    </source>
</evidence>